<evidence type="ECO:0000259" key="2">
    <source>
        <dbReference type="Pfam" id="PF17184"/>
    </source>
</evidence>
<dbReference type="PhylomeDB" id="A0A060T9W6"/>
<dbReference type="EMBL" id="HG937694">
    <property type="protein sequence ID" value="CDP37905.1"/>
    <property type="molecule type" value="Genomic_DNA"/>
</dbReference>
<feature type="domain" description="Rit1 DUSP-like" evidence="1">
    <location>
        <begin position="336"/>
        <end position="443"/>
    </location>
</feature>
<dbReference type="InterPro" id="IPR007306">
    <property type="entry name" value="Rit1"/>
</dbReference>
<dbReference type="GO" id="GO:0019988">
    <property type="term" value="P:charged-tRNA amino acid modification"/>
    <property type="evidence" value="ECO:0007669"/>
    <property type="project" value="InterPro"/>
</dbReference>
<accession>A0A060T9W6</accession>
<name>A0A060T9W6_BLAAD</name>
<evidence type="ECO:0000259" key="1">
    <source>
        <dbReference type="Pfam" id="PF04179"/>
    </source>
</evidence>
<evidence type="ECO:0000313" key="3">
    <source>
        <dbReference type="EMBL" id="CDP37905.1"/>
    </source>
</evidence>
<dbReference type="InterPro" id="IPR033421">
    <property type="entry name" value="Rit1_DUSP-like"/>
</dbReference>
<dbReference type="GO" id="GO:0005737">
    <property type="term" value="C:cytoplasm"/>
    <property type="evidence" value="ECO:0007669"/>
    <property type="project" value="TreeGrafter"/>
</dbReference>
<dbReference type="Pfam" id="PF04179">
    <property type="entry name" value="Init_tRNA_PT"/>
    <property type="match status" value="1"/>
</dbReference>
<dbReference type="AlphaFoldDB" id="A0A060T9W6"/>
<dbReference type="Pfam" id="PF17184">
    <property type="entry name" value="Rit1_C"/>
    <property type="match status" value="1"/>
</dbReference>
<protein>
    <submittedName>
        <fullName evidence="3">ARAD1D22264p</fullName>
    </submittedName>
</protein>
<dbReference type="GO" id="GO:0043399">
    <property type="term" value="F:tRNA adenosine(64)-2'-O-ribosylphosphate transferase activity"/>
    <property type="evidence" value="ECO:0007669"/>
    <property type="project" value="InterPro"/>
</dbReference>
<gene>
    <name evidence="3" type="ORF">GNLVRS02_ARAD1D22264g</name>
</gene>
<feature type="domain" description="Rit1 N-terminal" evidence="2">
    <location>
        <begin position="24"/>
        <end position="282"/>
    </location>
</feature>
<dbReference type="PANTHER" id="PTHR31811">
    <property type="entry name" value="TRNA A64-2'-O-RIBOSYLPHOSPHATE TRANSFERASE"/>
    <property type="match status" value="1"/>
</dbReference>
<dbReference type="InterPro" id="IPR033449">
    <property type="entry name" value="Rit1_N"/>
</dbReference>
<organism evidence="3">
    <name type="scientific">Blastobotrys adeninivorans</name>
    <name type="common">Yeast</name>
    <name type="synonym">Arxula adeninivorans</name>
    <dbReference type="NCBI Taxonomy" id="409370"/>
    <lineage>
        <taxon>Eukaryota</taxon>
        <taxon>Fungi</taxon>
        <taxon>Dikarya</taxon>
        <taxon>Ascomycota</taxon>
        <taxon>Saccharomycotina</taxon>
        <taxon>Dipodascomycetes</taxon>
        <taxon>Dipodascales</taxon>
        <taxon>Trichomonascaceae</taxon>
        <taxon>Blastobotrys</taxon>
    </lineage>
</organism>
<reference evidence="3" key="1">
    <citation type="submission" date="2014-02" db="EMBL/GenBank/DDBJ databases">
        <authorList>
            <person name="Genoscope - CEA"/>
        </authorList>
    </citation>
    <scope>NUCLEOTIDE SEQUENCE</scope>
    <source>
        <strain evidence="3">LS3</strain>
    </source>
</reference>
<dbReference type="PIRSF" id="PIRSF007747">
    <property type="entry name" value="Ribosyl_Ptfrase"/>
    <property type="match status" value="1"/>
</dbReference>
<dbReference type="PANTHER" id="PTHR31811:SF0">
    <property type="entry name" value="TRNA A64-2'-O-RIBOSYLPHOSPHATE TRANSFERASE"/>
    <property type="match status" value="1"/>
</dbReference>
<proteinExistence type="predicted"/>
<reference evidence="3" key="2">
    <citation type="submission" date="2014-06" db="EMBL/GenBank/DDBJ databases">
        <title>The complete genome of Blastobotrys (Arxula) adeninivorans LS3 - a yeast of biotechnological interest.</title>
        <authorList>
            <person name="Kunze G."/>
            <person name="Gaillardin C."/>
            <person name="Czernicka M."/>
            <person name="Durrens P."/>
            <person name="Martin T."/>
            <person name="Boer E."/>
            <person name="Gabaldon T."/>
            <person name="Cruz J."/>
            <person name="Talla E."/>
            <person name="Marck C."/>
            <person name="Goffeau A."/>
            <person name="Barbe V."/>
            <person name="Baret P."/>
            <person name="Baronian K."/>
            <person name="Beier S."/>
            <person name="Bleykasten C."/>
            <person name="Bode R."/>
            <person name="Casaregola S."/>
            <person name="Despons L."/>
            <person name="Fairhead C."/>
            <person name="Giersberg M."/>
            <person name="Gierski P."/>
            <person name="Hahnel U."/>
            <person name="Hartmann A."/>
            <person name="Jankowska D."/>
            <person name="Jubin C."/>
            <person name="Jung P."/>
            <person name="Lafontaine I."/>
            <person name="Leh-Louis V."/>
            <person name="Lemaire M."/>
            <person name="Marcet-Houben M."/>
            <person name="Mascher M."/>
            <person name="Morel G."/>
            <person name="Richard G.-F."/>
            <person name="Riechen J."/>
            <person name="Sacerdot C."/>
            <person name="Sarkar A."/>
            <person name="Savel G."/>
            <person name="Schacherer J."/>
            <person name="Sherman D."/>
            <person name="Straub M.-L."/>
            <person name="Stein N."/>
            <person name="Thierry A."/>
            <person name="Trautwein-Schult A."/>
            <person name="Westhof E."/>
            <person name="Worch S."/>
            <person name="Dujon B."/>
            <person name="Souciet J.-L."/>
            <person name="Wincker P."/>
            <person name="Scholz U."/>
            <person name="Neuveglise N."/>
        </authorList>
    </citation>
    <scope>NUCLEOTIDE SEQUENCE</scope>
    <source>
        <strain evidence="3">LS3</strain>
    </source>
</reference>
<sequence>MTDYEFADVESELKESFAEISKSIRKESRSVKNRINSIVSDANYVKQVAESYNLPLVANERCGRWYINPRDVSESVYFKSTDGHTSQWSFSLRRLNTHLLPLLGKSNGVVIVDSTRRGKRMPDALAKTVPIWCAVMNGALYGTHYGTLYTPRNAVSESEHSQMEARLPQWIEQLKSMPLDFDKMKNELRSKPIRPIWVTPDGYLPDEPPAFSDFIPVVLCTASRMVQDGTDHRQGYTYVQGAADDHELWAKDLNPDLLWSNVEVLTRLGQSDEQILQLITELHGTQTDSHSGTQSQRIEPTNVFITTAQECANHKDSWDVCIHFAEKPLNLDSPYYMHYKLEPGKKGSKELRNVLPEIMQRFDKLYSPTAKVLLIGAEGDFHIAVATAILCQYYQGADGATALESKSASYISKDEIRKRLALIVTQVKCNPSRATLNSLNSFLMG</sequence>